<protein>
    <submittedName>
        <fullName evidence="2">Uncharacterized protein</fullName>
    </submittedName>
</protein>
<evidence type="ECO:0000256" key="1">
    <source>
        <dbReference type="SAM" id="MobiDB-lite"/>
    </source>
</evidence>
<feature type="compositionally biased region" description="Polar residues" evidence="1">
    <location>
        <begin position="479"/>
        <end position="488"/>
    </location>
</feature>
<accession>A0A6A6VED6</accession>
<dbReference type="Proteomes" id="UP000799440">
    <property type="component" value="Unassembled WGS sequence"/>
</dbReference>
<dbReference type="OrthoDB" id="3766157at2759"/>
<feature type="region of interest" description="Disordered" evidence="1">
    <location>
        <begin position="378"/>
        <end position="402"/>
    </location>
</feature>
<dbReference type="EMBL" id="MU006567">
    <property type="protein sequence ID" value="KAF2748948.1"/>
    <property type="molecule type" value="Genomic_DNA"/>
</dbReference>
<dbReference type="AlphaFoldDB" id="A0A6A6VED6"/>
<keyword evidence="3" id="KW-1185">Reference proteome</keyword>
<evidence type="ECO:0000313" key="2">
    <source>
        <dbReference type="EMBL" id="KAF2748948.1"/>
    </source>
</evidence>
<proteinExistence type="predicted"/>
<sequence length="780" mass="82366">MAVKASHELYTSQITVLHCLHRRPGFPGHKTRVDYDANFAISRLPGKRCRPGTFYCQKLAAKGKPDVDAVFTCGLDGVGRLSALCGYGGCCTEFPDKGTAYCTCFTDPGDLPELEPTISPREVDAATGPNSVIAPQADCTPGEYVCLQLPGRHGPKGSAVHVCTAEHKWQLSAFCGGINCCEEGSIPGTAYCTCANDEGTLIKRTTLPPAANPDVASSASECTPGTFKCGLLYDRVAPIGSAVFACNLKGLWVQSANCGPLNCCQQGPTPETAFCTCGRPSTSEVSSGPTDESSSLRLRATSDVTETSLAECTPGNFKCDFLPVGHGDNNSGRMRVAIFACSPEGNWRVSAVCDCCRHGPQPGTAYCYCLPSAEQSSLPAGEDTLSKRATLPRGEPESDVTTTEAECTPAIYKCEPVGGWPPNNLFTAIYTCDALGYWQFSVVCPGGPECCREGRSRKTAHCTCGPALQDLPELQNRSLSVSRRQNPNPDDLVDDNGRSPGRCTPGTYMCQYSKSQPTQSHVTVCTPVGECRISASCGPAHCCQRGGPGAFCVCKNPKAHALEIDPTSIVSELGDVSSDTQSLLKRQKPPTVPTCIPGTSFCAKGVVYNCDSNGKSTPSVRCGSSDDCCQRGAIPGTAYCVCGASAMEQLSNEEKISLEEEQFSIAEHEAVQDSPSANSKREASPQEKVPFNSPQGISKCQPGYSYCIDGTIHNCNIAGNLIMSVQCGRNPDCCITGPTPGTAFCVCGAGSIEQLSTEKQLSIEGQSMTLSTVKAVPTKA</sequence>
<organism evidence="2 3">
    <name type="scientific">Sporormia fimetaria CBS 119925</name>
    <dbReference type="NCBI Taxonomy" id="1340428"/>
    <lineage>
        <taxon>Eukaryota</taxon>
        <taxon>Fungi</taxon>
        <taxon>Dikarya</taxon>
        <taxon>Ascomycota</taxon>
        <taxon>Pezizomycotina</taxon>
        <taxon>Dothideomycetes</taxon>
        <taxon>Pleosporomycetidae</taxon>
        <taxon>Pleosporales</taxon>
        <taxon>Sporormiaceae</taxon>
        <taxon>Sporormia</taxon>
    </lineage>
</organism>
<evidence type="ECO:0000313" key="3">
    <source>
        <dbReference type="Proteomes" id="UP000799440"/>
    </source>
</evidence>
<feature type="region of interest" description="Disordered" evidence="1">
    <location>
        <begin position="280"/>
        <end position="299"/>
    </location>
</feature>
<name>A0A6A6VED6_9PLEO</name>
<feature type="region of interest" description="Disordered" evidence="1">
    <location>
        <begin position="479"/>
        <end position="500"/>
    </location>
</feature>
<feature type="region of interest" description="Disordered" evidence="1">
    <location>
        <begin position="668"/>
        <end position="693"/>
    </location>
</feature>
<gene>
    <name evidence="2" type="ORF">M011DRAFT_466081</name>
</gene>
<reference evidence="2" key="1">
    <citation type="journal article" date="2020" name="Stud. Mycol.">
        <title>101 Dothideomycetes genomes: a test case for predicting lifestyles and emergence of pathogens.</title>
        <authorList>
            <person name="Haridas S."/>
            <person name="Albert R."/>
            <person name="Binder M."/>
            <person name="Bloem J."/>
            <person name="Labutti K."/>
            <person name="Salamov A."/>
            <person name="Andreopoulos B."/>
            <person name="Baker S."/>
            <person name="Barry K."/>
            <person name="Bills G."/>
            <person name="Bluhm B."/>
            <person name="Cannon C."/>
            <person name="Castanera R."/>
            <person name="Culley D."/>
            <person name="Daum C."/>
            <person name="Ezra D."/>
            <person name="Gonzalez J."/>
            <person name="Henrissat B."/>
            <person name="Kuo A."/>
            <person name="Liang C."/>
            <person name="Lipzen A."/>
            <person name="Lutzoni F."/>
            <person name="Magnuson J."/>
            <person name="Mondo S."/>
            <person name="Nolan M."/>
            <person name="Ohm R."/>
            <person name="Pangilinan J."/>
            <person name="Park H.-J."/>
            <person name="Ramirez L."/>
            <person name="Alfaro M."/>
            <person name="Sun H."/>
            <person name="Tritt A."/>
            <person name="Yoshinaga Y."/>
            <person name="Zwiers L.-H."/>
            <person name="Turgeon B."/>
            <person name="Goodwin S."/>
            <person name="Spatafora J."/>
            <person name="Crous P."/>
            <person name="Grigoriev I."/>
        </authorList>
    </citation>
    <scope>NUCLEOTIDE SEQUENCE</scope>
    <source>
        <strain evidence="2">CBS 119925</strain>
    </source>
</reference>